<dbReference type="GO" id="GO:0005829">
    <property type="term" value="C:cytosol"/>
    <property type="evidence" value="ECO:0007669"/>
    <property type="project" value="TreeGrafter"/>
</dbReference>
<dbReference type="InterPro" id="IPR001272">
    <property type="entry name" value="PEP_carboxykinase_ATP"/>
</dbReference>
<feature type="non-terminal residue" evidence="3">
    <location>
        <position position="1"/>
    </location>
</feature>
<keyword evidence="2" id="KW-0210">Decarboxylase</keyword>
<dbReference type="AlphaFoldDB" id="A0A8I0H1F7"/>
<dbReference type="SUPFAM" id="SSF68923">
    <property type="entry name" value="PEP carboxykinase N-terminal domain"/>
    <property type="match status" value="1"/>
</dbReference>
<keyword evidence="2" id="KW-0456">Lyase</keyword>
<dbReference type="InterPro" id="IPR008210">
    <property type="entry name" value="PEP_carboxykinase_N"/>
</dbReference>
<dbReference type="GO" id="GO:0004612">
    <property type="term" value="F:phosphoenolpyruvate carboxykinase (ATP) activity"/>
    <property type="evidence" value="ECO:0007669"/>
    <property type="project" value="InterPro"/>
</dbReference>
<dbReference type="EMBL" id="JAABFR010001494">
    <property type="protein sequence ID" value="MBD4338449.1"/>
    <property type="molecule type" value="Genomic_DNA"/>
</dbReference>
<comment type="caution">
    <text evidence="3">The sequence shown here is derived from an EMBL/GenBank/DDBJ whole genome shotgun (WGS) entry which is preliminary data.</text>
</comment>
<dbReference type="GO" id="GO:0005524">
    <property type="term" value="F:ATP binding"/>
    <property type="evidence" value="ECO:0007669"/>
    <property type="project" value="InterPro"/>
</dbReference>
<dbReference type="Proteomes" id="UP000653002">
    <property type="component" value="Unassembled WGS sequence"/>
</dbReference>
<dbReference type="Gene3D" id="3.40.449.10">
    <property type="entry name" value="Phosphoenolpyruvate Carboxykinase, domain 1"/>
    <property type="match status" value="1"/>
</dbReference>
<dbReference type="Pfam" id="PF01293">
    <property type="entry name" value="PEPCK_ATP"/>
    <property type="match status" value="1"/>
</dbReference>
<evidence type="ECO:0000256" key="2">
    <source>
        <dbReference type="ARBA" id="ARBA00022793"/>
    </source>
</evidence>
<keyword evidence="3" id="KW-0670">Pyruvate</keyword>
<evidence type="ECO:0000256" key="1">
    <source>
        <dbReference type="ARBA" id="ARBA00022432"/>
    </source>
</evidence>
<sequence length="83" mass="9632">PAIHDDIDWGKVNVPITPERFDRIYDKMMAYLQGREIFIFDGFAGADESYHLPVRVVNELASQNLFIHQLLVRPTEAQLKDFV</sequence>
<dbReference type="GO" id="GO:0016301">
    <property type="term" value="F:kinase activity"/>
    <property type="evidence" value="ECO:0007669"/>
    <property type="project" value="UniProtKB-KW"/>
</dbReference>
<proteinExistence type="predicted"/>
<keyword evidence="1" id="KW-0312">Gluconeogenesis</keyword>
<reference evidence="3" key="1">
    <citation type="submission" date="2020-01" db="EMBL/GenBank/DDBJ databases">
        <authorList>
            <person name="Richard D."/>
        </authorList>
    </citation>
    <scope>NUCLEOTIDE SEQUENCE</scope>
    <source>
        <strain evidence="3">JP541</strain>
    </source>
</reference>
<evidence type="ECO:0000313" key="4">
    <source>
        <dbReference type="Proteomes" id="UP000653002"/>
    </source>
</evidence>
<accession>A0A8I0H1F7</accession>
<dbReference type="PANTHER" id="PTHR30031">
    <property type="entry name" value="PHOSPHOENOLPYRUVATE CARBOXYKINASE ATP"/>
    <property type="match status" value="1"/>
</dbReference>
<dbReference type="GO" id="GO:0006094">
    <property type="term" value="P:gluconeogenesis"/>
    <property type="evidence" value="ECO:0007669"/>
    <property type="project" value="UniProtKB-KW"/>
</dbReference>
<gene>
    <name evidence="3" type="ORF">GUH15_20820</name>
</gene>
<evidence type="ECO:0000313" key="3">
    <source>
        <dbReference type="EMBL" id="MBD4338449.1"/>
    </source>
</evidence>
<dbReference type="PANTHER" id="PTHR30031:SF0">
    <property type="entry name" value="PHOSPHOENOLPYRUVATE CARBOXYKINASE (ATP)"/>
    <property type="match status" value="1"/>
</dbReference>
<protein>
    <submittedName>
        <fullName evidence="3">Phosphoenolpyruvate carboxykinase (ATP)</fullName>
    </submittedName>
</protein>
<name>A0A8I0H1F7_XANCI</name>
<feature type="non-terminal residue" evidence="3">
    <location>
        <position position="83"/>
    </location>
</feature>
<organism evidence="3 4">
    <name type="scientific">Xanthomonas citri pv. citri</name>
    <dbReference type="NCBI Taxonomy" id="611301"/>
    <lineage>
        <taxon>Bacteria</taxon>
        <taxon>Pseudomonadati</taxon>
        <taxon>Pseudomonadota</taxon>
        <taxon>Gammaproteobacteria</taxon>
        <taxon>Lysobacterales</taxon>
        <taxon>Lysobacteraceae</taxon>
        <taxon>Xanthomonas</taxon>
    </lineage>
</organism>
<keyword evidence="3" id="KW-0418">Kinase</keyword>
<keyword evidence="3" id="KW-0808">Transferase</keyword>